<dbReference type="eggNOG" id="COG0583">
    <property type="taxonomic scope" value="Bacteria"/>
</dbReference>
<dbReference type="CDD" id="cd08417">
    <property type="entry name" value="PBP2_Nitroaromatics_like"/>
    <property type="match status" value="1"/>
</dbReference>
<dbReference type="PROSITE" id="PS50931">
    <property type="entry name" value="HTH_LYSR"/>
    <property type="match status" value="1"/>
</dbReference>
<dbReference type="Pfam" id="PF00126">
    <property type="entry name" value="HTH_1"/>
    <property type="match status" value="1"/>
</dbReference>
<dbReference type="GO" id="GO:0003677">
    <property type="term" value="F:DNA binding"/>
    <property type="evidence" value="ECO:0007669"/>
    <property type="project" value="UniProtKB-KW"/>
</dbReference>
<evidence type="ECO:0000256" key="4">
    <source>
        <dbReference type="ARBA" id="ARBA00023163"/>
    </source>
</evidence>
<dbReference type="InterPro" id="IPR050389">
    <property type="entry name" value="LysR-type_TF"/>
</dbReference>
<dbReference type="EMBL" id="AAUJ02000001">
    <property type="protein sequence ID" value="EED70508.1"/>
    <property type="molecule type" value="Genomic_DNA"/>
</dbReference>
<evidence type="ECO:0000259" key="5">
    <source>
        <dbReference type="PROSITE" id="PS50931"/>
    </source>
</evidence>
<organism evidence="6 7">
    <name type="scientific">Comamonas testosteroni (strain DSM 14576 / KF-1)</name>
    <name type="common">Pseudomonas testosteroni</name>
    <dbReference type="NCBI Taxonomy" id="399795"/>
    <lineage>
        <taxon>Bacteria</taxon>
        <taxon>Pseudomonadati</taxon>
        <taxon>Pseudomonadota</taxon>
        <taxon>Betaproteobacteria</taxon>
        <taxon>Burkholderiales</taxon>
        <taxon>Comamonadaceae</taxon>
        <taxon>Comamonas</taxon>
    </lineage>
</organism>
<dbReference type="RefSeq" id="WP_003060817.1">
    <property type="nucleotide sequence ID" value="NZ_AAUJ02000001.1"/>
</dbReference>
<keyword evidence="2" id="KW-0805">Transcription regulation</keyword>
<evidence type="ECO:0000256" key="3">
    <source>
        <dbReference type="ARBA" id="ARBA00023125"/>
    </source>
</evidence>
<accession>B7X552</accession>
<keyword evidence="4" id="KW-0804">Transcription</keyword>
<dbReference type="Pfam" id="PF03466">
    <property type="entry name" value="LysR_substrate"/>
    <property type="match status" value="1"/>
</dbReference>
<comment type="similarity">
    <text evidence="1">Belongs to the LysR transcriptional regulatory family.</text>
</comment>
<protein>
    <submittedName>
        <fullName evidence="6">Transcriptional regulator, LysR family</fullName>
    </submittedName>
</protein>
<comment type="caution">
    <text evidence="6">The sequence shown here is derived from an EMBL/GenBank/DDBJ whole genome shotgun (WGS) entry which is preliminary data.</text>
</comment>
<name>B7X552_COMTK</name>
<dbReference type="SUPFAM" id="SSF46785">
    <property type="entry name" value="Winged helix' DNA-binding domain"/>
    <property type="match status" value="1"/>
</dbReference>
<evidence type="ECO:0000256" key="1">
    <source>
        <dbReference type="ARBA" id="ARBA00009437"/>
    </source>
</evidence>
<dbReference type="Proteomes" id="UP000003039">
    <property type="component" value="Unassembled WGS sequence"/>
</dbReference>
<evidence type="ECO:0000313" key="7">
    <source>
        <dbReference type="Proteomes" id="UP000003039"/>
    </source>
</evidence>
<keyword evidence="3" id="KW-0238">DNA-binding</keyword>
<dbReference type="InterPro" id="IPR005119">
    <property type="entry name" value="LysR_subst-bd"/>
</dbReference>
<evidence type="ECO:0000313" key="6">
    <source>
        <dbReference type="EMBL" id="EED70508.1"/>
    </source>
</evidence>
<feature type="domain" description="HTH lysR-type" evidence="5">
    <location>
        <begin position="6"/>
        <end position="63"/>
    </location>
</feature>
<proteinExistence type="inferred from homology"/>
<dbReference type="AlphaFoldDB" id="B7X552"/>
<gene>
    <name evidence="6" type="ORF">CtesDRAFT_PD5456</name>
</gene>
<dbReference type="InterPro" id="IPR000847">
    <property type="entry name" value="LysR_HTH_N"/>
</dbReference>
<evidence type="ECO:0000256" key="2">
    <source>
        <dbReference type="ARBA" id="ARBA00023015"/>
    </source>
</evidence>
<dbReference type="PANTHER" id="PTHR30118:SF15">
    <property type="entry name" value="TRANSCRIPTIONAL REGULATORY PROTEIN"/>
    <property type="match status" value="1"/>
</dbReference>
<dbReference type="Gene3D" id="3.40.190.10">
    <property type="entry name" value="Periplasmic binding protein-like II"/>
    <property type="match status" value="2"/>
</dbReference>
<dbReference type="Gene3D" id="1.10.10.10">
    <property type="entry name" value="Winged helix-like DNA-binding domain superfamily/Winged helix DNA-binding domain"/>
    <property type="match status" value="1"/>
</dbReference>
<dbReference type="OrthoDB" id="8583877at2"/>
<dbReference type="InterPro" id="IPR036390">
    <property type="entry name" value="WH_DNA-bd_sf"/>
</dbReference>
<sequence length="319" mass="35003">MSRERIEISLLFCLEALLAEKSVTRAANRLGMSQPGMSNALNRLRVLTRDPLLVRVGKGMELTPRAVELAGLVKSGLSVLDAIFSDPRPFEPARAEGVLTVAMSDAMALELGPRLTARFDREAPQLCMQIQRLDQSNLFGLLAEGQLDLGIGYATSVPKQMYASDLLSQSLSAIRSRQHPRIAAQLSLEGFMRERHVLTAAPTRSISWAESSVADALKARNLVRSVGARVNSILLAPPIVASSSMLCTMPTWLARRSAESLPITLHALPVPIATFKTTMVWHERTHRQELHHWARGVVREVVKAMCEGCQHAEGLPHLA</sequence>
<dbReference type="InterPro" id="IPR037402">
    <property type="entry name" value="YidZ_PBP2"/>
</dbReference>
<dbReference type="SUPFAM" id="SSF53850">
    <property type="entry name" value="Periplasmic binding protein-like II"/>
    <property type="match status" value="1"/>
</dbReference>
<dbReference type="InterPro" id="IPR036388">
    <property type="entry name" value="WH-like_DNA-bd_sf"/>
</dbReference>
<dbReference type="PANTHER" id="PTHR30118">
    <property type="entry name" value="HTH-TYPE TRANSCRIPTIONAL REGULATOR LEUO-RELATED"/>
    <property type="match status" value="1"/>
</dbReference>
<dbReference type="GO" id="GO:0003700">
    <property type="term" value="F:DNA-binding transcription factor activity"/>
    <property type="evidence" value="ECO:0007669"/>
    <property type="project" value="InterPro"/>
</dbReference>
<reference evidence="6 7" key="1">
    <citation type="journal article" date="2004" name="Appl. Environ. Microbiol.">
        <title>Mineralization of individual congeners of linear alkylbenzenesulfonate by defined pairs of heterotrophic bacteria.</title>
        <authorList>
            <person name="Schleheck D."/>
            <person name="Knepper T.P."/>
            <person name="Fischer K."/>
            <person name="Cook A.M."/>
        </authorList>
    </citation>
    <scope>NUCLEOTIDE SEQUENCE [LARGE SCALE GENOMIC DNA]</scope>
    <source>
        <strain evidence="7">DSM 14576 / KF-1</strain>
    </source>
</reference>